<evidence type="ECO:0000313" key="10">
    <source>
        <dbReference type="Proteomes" id="UP000823900"/>
    </source>
</evidence>
<proteinExistence type="inferred from homology"/>
<feature type="domain" description="ABC transmembrane type-1" evidence="8">
    <location>
        <begin position="95"/>
        <end position="297"/>
    </location>
</feature>
<dbReference type="CDD" id="cd06261">
    <property type="entry name" value="TM_PBP2"/>
    <property type="match status" value="1"/>
</dbReference>
<feature type="transmembrane region" description="Helical" evidence="7">
    <location>
        <begin position="134"/>
        <end position="158"/>
    </location>
</feature>
<feature type="transmembrane region" description="Helical" evidence="7">
    <location>
        <begin position="99"/>
        <end position="122"/>
    </location>
</feature>
<reference evidence="9" key="1">
    <citation type="journal article" date="2021" name="PeerJ">
        <title>Extensive microbial diversity within the chicken gut microbiome revealed by metagenomics and culture.</title>
        <authorList>
            <person name="Gilroy R."/>
            <person name="Ravi A."/>
            <person name="Getino M."/>
            <person name="Pursley I."/>
            <person name="Horton D.L."/>
            <person name="Alikhan N.F."/>
            <person name="Baker D."/>
            <person name="Gharbi K."/>
            <person name="Hall N."/>
            <person name="Watson M."/>
            <person name="Adriaenssens E.M."/>
            <person name="Foster-Nyarko E."/>
            <person name="Jarju S."/>
            <person name="Secka A."/>
            <person name="Antonio M."/>
            <person name="Oren A."/>
            <person name="Chaudhuri R.R."/>
            <person name="La Ragione R."/>
            <person name="Hildebrand F."/>
            <person name="Pallen M.J."/>
        </authorList>
    </citation>
    <scope>NUCLEOTIDE SEQUENCE</scope>
    <source>
        <strain evidence="9">CHK178-16964</strain>
    </source>
</reference>
<evidence type="ECO:0000256" key="2">
    <source>
        <dbReference type="ARBA" id="ARBA00022448"/>
    </source>
</evidence>
<dbReference type="PANTHER" id="PTHR43163:SF6">
    <property type="entry name" value="DIPEPTIDE TRANSPORT SYSTEM PERMEASE PROTEIN DPPB-RELATED"/>
    <property type="match status" value="1"/>
</dbReference>
<keyword evidence="6 7" id="KW-0472">Membrane</keyword>
<keyword evidence="4 7" id="KW-0812">Transmembrane</keyword>
<keyword evidence="2 7" id="KW-0813">Transport</keyword>
<dbReference type="Pfam" id="PF19300">
    <property type="entry name" value="BPD_transp_1_N"/>
    <property type="match status" value="1"/>
</dbReference>
<keyword evidence="3" id="KW-1003">Cell membrane</keyword>
<dbReference type="AlphaFoldDB" id="A0A9D2HK16"/>
<dbReference type="PANTHER" id="PTHR43163">
    <property type="entry name" value="DIPEPTIDE TRANSPORT SYSTEM PERMEASE PROTEIN DPPB-RELATED"/>
    <property type="match status" value="1"/>
</dbReference>
<organism evidence="9 10">
    <name type="scientific">Candidatus Lachnoclostridium stercoravium</name>
    <dbReference type="NCBI Taxonomy" id="2838633"/>
    <lineage>
        <taxon>Bacteria</taxon>
        <taxon>Bacillati</taxon>
        <taxon>Bacillota</taxon>
        <taxon>Clostridia</taxon>
        <taxon>Lachnospirales</taxon>
        <taxon>Lachnospiraceae</taxon>
    </lineage>
</organism>
<dbReference type="InterPro" id="IPR000515">
    <property type="entry name" value="MetI-like"/>
</dbReference>
<comment type="similarity">
    <text evidence="7">Belongs to the binding-protein-dependent transport system permease family.</text>
</comment>
<evidence type="ECO:0000256" key="1">
    <source>
        <dbReference type="ARBA" id="ARBA00004651"/>
    </source>
</evidence>
<evidence type="ECO:0000256" key="4">
    <source>
        <dbReference type="ARBA" id="ARBA00022692"/>
    </source>
</evidence>
<evidence type="ECO:0000256" key="6">
    <source>
        <dbReference type="ARBA" id="ARBA00023136"/>
    </source>
</evidence>
<dbReference type="Proteomes" id="UP000823900">
    <property type="component" value="Unassembled WGS sequence"/>
</dbReference>
<keyword evidence="5 7" id="KW-1133">Transmembrane helix</keyword>
<dbReference type="Pfam" id="PF00528">
    <property type="entry name" value="BPD_transp_1"/>
    <property type="match status" value="1"/>
</dbReference>
<accession>A0A9D2HK16</accession>
<dbReference type="SUPFAM" id="SSF161098">
    <property type="entry name" value="MetI-like"/>
    <property type="match status" value="1"/>
</dbReference>
<dbReference type="PROSITE" id="PS50928">
    <property type="entry name" value="ABC_TM1"/>
    <property type="match status" value="1"/>
</dbReference>
<feature type="transmembrane region" description="Helical" evidence="7">
    <location>
        <begin position="274"/>
        <end position="300"/>
    </location>
</feature>
<name>A0A9D2HK16_9FIRM</name>
<evidence type="ECO:0000256" key="5">
    <source>
        <dbReference type="ARBA" id="ARBA00022989"/>
    </source>
</evidence>
<gene>
    <name evidence="9" type="ORF">IAA07_12065</name>
</gene>
<evidence type="ECO:0000313" key="9">
    <source>
        <dbReference type="EMBL" id="HJA72287.1"/>
    </source>
</evidence>
<dbReference type="InterPro" id="IPR045621">
    <property type="entry name" value="BPD_transp_1_N"/>
</dbReference>
<sequence length="316" mass="34615">MIRYVVKRLIIIIPVIIALTFVVYSILYMAPGDPAQIILGNDYTEEAAAQVREDLGLDQPFIVQYFHYLGDLVRGDFGESYVSGESVGAQLFSRFPNTFKIVICAMIFCVAVGMPIGIWSAVRPNSIFSKVTMVIGLMGVSMPVFWLGLLLILFFAVHLGWFPASGMDDGWKSLVLPSLTVGANYMANTMRTTRSSMMEAIRQDYITTARAKGVREHDVIYDHALGNALMPTITVVGLNVGALLGGLVYCETVFSIPGTGRFLVESINKRDVPCVLGCLVIMAICVAVSNLIVDLIYAYIDPRIKAQYSGKGGRSK</sequence>
<dbReference type="Gene3D" id="1.10.3720.10">
    <property type="entry name" value="MetI-like"/>
    <property type="match status" value="1"/>
</dbReference>
<evidence type="ECO:0000256" key="3">
    <source>
        <dbReference type="ARBA" id="ARBA00022475"/>
    </source>
</evidence>
<reference evidence="9" key="2">
    <citation type="submission" date="2021-04" db="EMBL/GenBank/DDBJ databases">
        <authorList>
            <person name="Gilroy R."/>
        </authorList>
    </citation>
    <scope>NUCLEOTIDE SEQUENCE</scope>
    <source>
        <strain evidence="9">CHK178-16964</strain>
    </source>
</reference>
<evidence type="ECO:0000259" key="8">
    <source>
        <dbReference type="PROSITE" id="PS50928"/>
    </source>
</evidence>
<comment type="caution">
    <text evidence="9">The sequence shown here is derived from an EMBL/GenBank/DDBJ whole genome shotgun (WGS) entry which is preliminary data.</text>
</comment>
<feature type="transmembrane region" description="Helical" evidence="7">
    <location>
        <begin position="9"/>
        <end position="30"/>
    </location>
</feature>
<protein>
    <submittedName>
        <fullName evidence="9">ABC transporter permease</fullName>
    </submittedName>
</protein>
<comment type="subcellular location">
    <subcellularLocation>
        <location evidence="1 7">Cell membrane</location>
        <topology evidence="1 7">Multi-pass membrane protein</topology>
    </subcellularLocation>
</comment>
<dbReference type="GO" id="GO:0055085">
    <property type="term" value="P:transmembrane transport"/>
    <property type="evidence" value="ECO:0007669"/>
    <property type="project" value="InterPro"/>
</dbReference>
<dbReference type="EMBL" id="DWZA01000101">
    <property type="protein sequence ID" value="HJA72287.1"/>
    <property type="molecule type" value="Genomic_DNA"/>
</dbReference>
<evidence type="ECO:0000256" key="7">
    <source>
        <dbReference type="RuleBase" id="RU363032"/>
    </source>
</evidence>
<dbReference type="GO" id="GO:0005886">
    <property type="term" value="C:plasma membrane"/>
    <property type="evidence" value="ECO:0007669"/>
    <property type="project" value="UniProtKB-SubCell"/>
</dbReference>
<dbReference type="InterPro" id="IPR035906">
    <property type="entry name" value="MetI-like_sf"/>
</dbReference>